<feature type="region of interest" description="Disordered" evidence="1">
    <location>
        <begin position="105"/>
        <end position="199"/>
    </location>
</feature>
<evidence type="ECO:0000313" key="2">
    <source>
        <dbReference type="EMBL" id="PIO58465.1"/>
    </source>
</evidence>
<accession>A0A2G9TKK6</accession>
<gene>
    <name evidence="2" type="ORF">TELCIR_20099</name>
</gene>
<feature type="compositionally biased region" description="Basic and acidic residues" evidence="1">
    <location>
        <begin position="125"/>
        <end position="134"/>
    </location>
</feature>
<sequence length="263" mass="29432">GPTTAMQWSYLQPIPINLLPPGTIPIPVQDLSKSIAEGTPICPVTVAEQFAQMSVTNATWGAMAPTPVPMAIPIPPPATFHNAPVDPSQEPHETNVAIVPPMAAQEGASYESSASSSGTASRRSTATDRYDTARQRSSSSATDFEEQIAERKRMEAEDAERERYEEERIMREKEQRARREAEEERKHKEEERLKEQEKERVRKTLEEALERAKHEAEITRKARVFKHVLEGAEKSPELERRLLGVDPETGISFPVFDSGVIFS</sequence>
<organism evidence="2 3">
    <name type="scientific">Teladorsagia circumcincta</name>
    <name type="common">Brown stomach worm</name>
    <name type="synonym">Ostertagia circumcincta</name>
    <dbReference type="NCBI Taxonomy" id="45464"/>
    <lineage>
        <taxon>Eukaryota</taxon>
        <taxon>Metazoa</taxon>
        <taxon>Ecdysozoa</taxon>
        <taxon>Nematoda</taxon>
        <taxon>Chromadorea</taxon>
        <taxon>Rhabditida</taxon>
        <taxon>Rhabditina</taxon>
        <taxon>Rhabditomorpha</taxon>
        <taxon>Strongyloidea</taxon>
        <taxon>Trichostrongylidae</taxon>
        <taxon>Teladorsagia</taxon>
    </lineage>
</organism>
<feature type="non-terminal residue" evidence="2">
    <location>
        <position position="1"/>
    </location>
</feature>
<evidence type="ECO:0000256" key="1">
    <source>
        <dbReference type="SAM" id="MobiDB-lite"/>
    </source>
</evidence>
<feature type="compositionally biased region" description="Low complexity" evidence="1">
    <location>
        <begin position="105"/>
        <end position="124"/>
    </location>
</feature>
<protein>
    <submittedName>
        <fullName evidence="2">Uncharacterized protein</fullName>
    </submittedName>
</protein>
<dbReference type="AlphaFoldDB" id="A0A2G9TKK6"/>
<dbReference type="OrthoDB" id="5874030at2759"/>
<reference evidence="2 3" key="1">
    <citation type="submission" date="2015-09" db="EMBL/GenBank/DDBJ databases">
        <title>Draft genome of the parasitic nematode Teladorsagia circumcincta isolate WARC Sus (inbred).</title>
        <authorList>
            <person name="Mitreva M."/>
        </authorList>
    </citation>
    <scope>NUCLEOTIDE SEQUENCE [LARGE SCALE GENOMIC DNA]</scope>
    <source>
        <strain evidence="2 3">S</strain>
    </source>
</reference>
<proteinExistence type="predicted"/>
<dbReference type="Proteomes" id="UP000230423">
    <property type="component" value="Unassembled WGS sequence"/>
</dbReference>
<keyword evidence="3" id="KW-1185">Reference proteome</keyword>
<feature type="compositionally biased region" description="Basic and acidic residues" evidence="1">
    <location>
        <begin position="148"/>
        <end position="199"/>
    </location>
</feature>
<dbReference type="EMBL" id="KZ361069">
    <property type="protein sequence ID" value="PIO58465.1"/>
    <property type="molecule type" value="Genomic_DNA"/>
</dbReference>
<evidence type="ECO:0000313" key="3">
    <source>
        <dbReference type="Proteomes" id="UP000230423"/>
    </source>
</evidence>
<name>A0A2G9TKK6_TELCI</name>